<dbReference type="CDD" id="cd00377">
    <property type="entry name" value="ICL_PEPM"/>
    <property type="match status" value="1"/>
</dbReference>
<protein>
    <submittedName>
        <fullName evidence="1">2-methylisocitrate lyase-like PEP mutase family enzyme</fullName>
    </submittedName>
</protein>
<dbReference type="Pfam" id="PF13714">
    <property type="entry name" value="PEP_mutase"/>
    <property type="match status" value="1"/>
</dbReference>
<dbReference type="Proteomes" id="UP000537592">
    <property type="component" value="Unassembled WGS sequence"/>
</dbReference>
<dbReference type="GO" id="GO:0016829">
    <property type="term" value="F:lyase activity"/>
    <property type="evidence" value="ECO:0007669"/>
    <property type="project" value="UniProtKB-KW"/>
</dbReference>
<dbReference type="PANTHER" id="PTHR42905:SF16">
    <property type="entry name" value="CARBOXYPHOSPHONOENOLPYRUVATE PHOSPHONOMUTASE-LIKE PROTEIN (AFU_ORTHOLOGUE AFUA_5G07230)"/>
    <property type="match status" value="1"/>
</dbReference>
<evidence type="ECO:0000313" key="2">
    <source>
        <dbReference type="Proteomes" id="UP000537592"/>
    </source>
</evidence>
<dbReference type="RefSeq" id="WP_183754430.1">
    <property type="nucleotide sequence ID" value="NZ_JACICC010000010.1"/>
</dbReference>
<dbReference type="AlphaFoldDB" id="A0A7W6EIC9"/>
<proteinExistence type="predicted"/>
<dbReference type="InterPro" id="IPR039556">
    <property type="entry name" value="ICL/PEPM"/>
</dbReference>
<comment type="caution">
    <text evidence="1">The sequence shown here is derived from an EMBL/GenBank/DDBJ whole genome shotgun (WGS) entry which is preliminary data.</text>
</comment>
<dbReference type="InterPro" id="IPR040442">
    <property type="entry name" value="Pyrv_kinase-like_dom_sf"/>
</dbReference>
<dbReference type="EMBL" id="JACICC010000010">
    <property type="protein sequence ID" value="MBB3811024.1"/>
    <property type="molecule type" value="Genomic_DNA"/>
</dbReference>
<organism evidence="1 2">
    <name type="scientific">Pseudochelatococcus contaminans</name>
    <dbReference type="NCBI Taxonomy" id="1538103"/>
    <lineage>
        <taxon>Bacteria</taxon>
        <taxon>Pseudomonadati</taxon>
        <taxon>Pseudomonadota</taxon>
        <taxon>Alphaproteobacteria</taxon>
        <taxon>Hyphomicrobiales</taxon>
        <taxon>Chelatococcaceae</taxon>
        <taxon>Pseudochelatococcus</taxon>
    </lineage>
</organism>
<sequence>MSTIHERRRTFRKLNESSGTYVLPNPWNVGSTRYLEHLGFKALSTTSAGIAFADGFPDTDWAVPRGVMLAHIREIVNATELPVVADFESGYANEPEDVARNVLLCIETGIAGIMIEDTTQDHQRPFYPLELAVDRFRAARAAIDSSGTGVVLIAGVERLTNNHQESLSGIIDRLTAYVAAGAEGVHVPGITDPEAILSIVRAVAPRPVSIVVEPECGLSIRNYADLGVRWLSSGSGMCRAAWSGFMRAAEEVANQGTFSTLGETVPFTEINEFFRQDIRKGRKRPAVD</sequence>
<dbReference type="Gene3D" id="3.20.20.60">
    <property type="entry name" value="Phosphoenolpyruvate-binding domains"/>
    <property type="match status" value="1"/>
</dbReference>
<evidence type="ECO:0000313" key="1">
    <source>
        <dbReference type="EMBL" id="MBB3811024.1"/>
    </source>
</evidence>
<dbReference type="SUPFAM" id="SSF51621">
    <property type="entry name" value="Phosphoenolpyruvate/pyruvate domain"/>
    <property type="match status" value="1"/>
</dbReference>
<reference evidence="1 2" key="1">
    <citation type="submission" date="2020-08" db="EMBL/GenBank/DDBJ databases">
        <title>Genomic Encyclopedia of Type Strains, Phase IV (KMG-IV): sequencing the most valuable type-strain genomes for metagenomic binning, comparative biology and taxonomic classification.</title>
        <authorList>
            <person name="Goeker M."/>
        </authorList>
    </citation>
    <scope>NUCLEOTIDE SEQUENCE [LARGE SCALE GENOMIC DNA]</scope>
    <source>
        <strain evidence="1 2">DSM 28760</strain>
    </source>
</reference>
<name>A0A7W6EIC9_9HYPH</name>
<dbReference type="InterPro" id="IPR015813">
    <property type="entry name" value="Pyrv/PenolPyrv_kinase-like_dom"/>
</dbReference>
<keyword evidence="2" id="KW-1185">Reference proteome</keyword>
<keyword evidence="1" id="KW-0456">Lyase</keyword>
<accession>A0A7W6EIC9</accession>
<dbReference type="PANTHER" id="PTHR42905">
    <property type="entry name" value="PHOSPHOENOLPYRUVATE CARBOXYLASE"/>
    <property type="match status" value="1"/>
</dbReference>
<dbReference type="Gene3D" id="6.10.250.2750">
    <property type="match status" value="1"/>
</dbReference>
<gene>
    <name evidence="1" type="ORF">FHS81_003135</name>
</gene>